<feature type="compositionally biased region" description="Pro residues" evidence="1">
    <location>
        <begin position="620"/>
        <end position="630"/>
    </location>
</feature>
<feature type="region of interest" description="Disordered" evidence="1">
    <location>
        <begin position="654"/>
        <end position="685"/>
    </location>
</feature>
<evidence type="ECO:0008006" key="4">
    <source>
        <dbReference type="Google" id="ProtNLM"/>
    </source>
</evidence>
<feature type="compositionally biased region" description="Basic and acidic residues" evidence="1">
    <location>
        <begin position="391"/>
        <end position="401"/>
    </location>
</feature>
<feature type="compositionally biased region" description="Acidic residues" evidence="1">
    <location>
        <begin position="735"/>
        <end position="752"/>
    </location>
</feature>
<feature type="compositionally biased region" description="Basic and acidic residues" evidence="1">
    <location>
        <begin position="469"/>
        <end position="483"/>
    </location>
</feature>
<feature type="compositionally biased region" description="Low complexity" evidence="1">
    <location>
        <begin position="1"/>
        <end position="10"/>
    </location>
</feature>
<keyword evidence="3" id="KW-1185">Reference proteome</keyword>
<feature type="compositionally biased region" description="Acidic residues" evidence="1">
    <location>
        <begin position="451"/>
        <end position="466"/>
    </location>
</feature>
<dbReference type="Proteomes" id="UP000094569">
    <property type="component" value="Unassembled WGS sequence"/>
</dbReference>
<feature type="compositionally biased region" description="Basic and acidic residues" evidence="1">
    <location>
        <begin position="661"/>
        <end position="681"/>
    </location>
</feature>
<name>A0A1E3B262_ASPCR</name>
<dbReference type="STRING" id="573508.A0A1E3B262"/>
<feature type="compositionally biased region" description="Acidic residues" evidence="1">
    <location>
        <begin position="1169"/>
        <end position="1184"/>
    </location>
</feature>
<dbReference type="InterPro" id="IPR017956">
    <property type="entry name" value="AT_hook_DNA-bd_motif"/>
</dbReference>
<evidence type="ECO:0000313" key="3">
    <source>
        <dbReference type="Proteomes" id="UP000094569"/>
    </source>
</evidence>
<evidence type="ECO:0000313" key="2">
    <source>
        <dbReference type="EMBL" id="ODM14921.1"/>
    </source>
</evidence>
<feature type="compositionally biased region" description="Polar residues" evidence="1">
    <location>
        <begin position="1223"/>
        <end position="1233"/>
    </location>
</feature>
<feature type="compositionally biased region" description="Polar residues" evidence="1">
    <location>
        <begin position="288"/>
        <end position="301"/>
    </location>
</feature>
<feature type="region of interest" description="Disordered" evidence="1">
    <location>
        <begin position="1"/>
        <end position="75"/>
    </location>
</feature>
<feature type="compositionally biased region" description="Polar residues" evidence="1">
    <location>
        <begin position="403"/>
        <end position="431"/>
    </location>
</feature>
<comment type="caution">
    <text evidence="2">The sequence shown here is derived from an EMBL/GenBank/DDBJ whole genome shotgun (WGS) entry which is preliminary data.</text>
</comment>
<feature type="compositionally biased region" description="Acidic residues" evidence="1">
    <location>
        <begin position="858"/>
        <end position="884"/>
    </location>
</feature>
<feature type="compositionally biased region" description="Basic and acidic residues" evidence="1">
    <location>
        <begin position="1081"/>
        <end position="1096"/>
    </location>
</feature>
<feature type="compositionally biased region" description="Basic and acidic residues" evidence="1">
    <location>
        <begin position="942"/>
        <end position="963"/>
    </location>
</feature>
<feature type="compositionally biased region" description="Basic and acidic residues" evidence="1">
    <location>
        <begin position="1205"/>
        <end position="1222"/>
    </location>
</feature>
<feature type="region of interest" description="Disordered" evidence="1">
    <location>
        <begin position="89"/>
        <end position="641"/>
    </location>
</feature>
<feature type="compositionally biased region" description="Basic and acidic residues" evidence="1">
    <location>
        <begin position="807"/>
        <end position="816"/>
    </location>
</feature>
<feature type="region of interest" description="Disordered" evidence="1">
    <location>
        <begin position="1007"/>
        <end position="1248"/>
    </location>
</feature>
<protein>
    <recommendedName>
        <fullName evidence="4">AT DNA binding protein</fullName>
    </recommendedName>
</protein>
<sequence>MSSRSSSSSSDILGPAGDSEYLLSSPTKPLGGRQPFMSMSPAPNFKFLQTPGSVKGKRQRTSLSPSKSAHSIRFDDVLLPATPALAKLAGGQPMSLSPEKGQGESGNPWRIRVTLEATQDEENEGNNQKSPTRRALYPSTTMTTKVPLKDERDQPEPTPRRRRGRPRKTEIQALPDATPTQASPGHTPGAKGANGQSRPRGRPRKGTPVPVERHVEEQPTPALPEQSSPLNLEQPTPVPVPGRQRSIKLNLGEEEQPTPASVPDQQRYDPFNLESEDQPTPGPEFEQRSSPLNFEQPTTSPDSRRERHSPLNLGVEEQPNPDSELDQERYSPLNLGADGDSEDDELPDAPLPAYDFQEEDETMRPDPTDWNRSSPRVTFAEPAYETPDVGAIDRDDDDGKLHSTPSKMPSSVRQESIQEPLNSSPANTVNAGRTPRPPPRLYPTPTSSSLVDEENHEQDNLDEEVPSSDPHDTQGEATDHPSDDYDDPADEHRDPTDEHREYDSIVESEGFSMVSLDTLPSAKQHGISTNSDRIKGPLRPFLQRESIGRREKTKRKASSMSSDHKENARANASSNSEPVNEPPRKRQSRSPPKRQSRSPAHRRRPEHPATHDEASEQRAPPSPPAEPTAPTPADNRLRPISRLAKIVRAGMALEGAFRQNPEVEERPDRKIAIEEPKKRLESVFSDLDYDTQQQLRAGLGLGQEIAKKKIQTEMERERAEQEEAARNAAAHDTYDQDQYEDERPEEEEEDTSETPRQQGQRSVQDTPGPETAMKRRMAEWQQERESISREIDKANSSQVIVINSDDEASRSPERGRASPGFDVGGPDSDSGSDFNQGPELEPGSEGNLPEDEAGHPDEEYEANEVGEEQEDAQVEEQEEYEEEERYPQPHMQQPEEEEEEQYAQEQEDDDGYSDIWQQEAQEHSQISHQSSTHQGSMHQSSTRRDEDDARYRQESSPWKDDRSAAPSEYGAFSPAPWTHQREKVPYLGGQSRVRQLREQEVDLSMLLGASNTPNHSRYYYGRSSPLSTASARPSQRAAPQSSPRYAENGVHGQEQPLSELGLVSSPLKYSDDDAFQVDPTTRIEHERMQHDRRRDQEEEDFEYSDAAVAEERSIVGNVEMTPQHPRPANPANPDVQGSTWFQRLASLTPGWLKAPISRSPARPSRVSEEYEDSDDDPVSDDGSAEDVNAHPHGADGADVDEQDEMERRFRSSRRFTEWRQYEEPQSSPESRAAQQPDRAFSALGEESPVRSRPLAISGHFSNEHYIILRRLYRLATQFPERFTYYPAPGRDQIIGDWIWTSDGRHGVPVTEGQFAVIDQFVQELATGDLDSGGTGQIGWTEADLHRRLISVIIGEKIRAERKAKISGGDM</sequence>
<feature type="compositionally biased region" description="Polar residues" evidence="1">
    <location>
        <begin position="1024"/>
        <end position="1043"/>
    </location>
</feature>
<feature type="compositionally biased region" description="Basic and acidic residues" evidence="1">
    <location>
        <begin position="606"/>
        <end position="616"/>
    </location>
</feature>
<dbReference type="PRINTS" id="PR00929">
    <property type="entry name" value="ATHOOK"/>
</dbReference>
<dbReference type="VEuPathDB" id="FungiDB:SI65_09673"/>
<feature type="compositionally biased region" description="Basic and acidic residues" evidence="1">
    <location>
        <begin position="772"/>
        <end position="793"/>
    </location>
</feature>
<proteinExistence type="predicted"/>
<evidence type="ECO:0000256" key="1">
    <source>
        <dbReference type="SAM" id="MobiDB-lite"/>
    </source>
</evidence>
<organism evidence="2 3">
    <name type="scientific">Aspergillus cristatus</name>
    <name type="common">Chinese Fuzhuan brick tea-fermentation fungus</name>
    <name type="synonym">Eurotium cristatum</name>
    <dbReference type="NCBI Taxonomy" id="573508"/>
    <lineage>
        <taxon>Eukaryota</taxon>
        <taxon>Fungi</taxon>
        <taxon>Dikarya</taxon>
        <taxon>Ascomycota</taxon>
        <taxon>Pezizomycotina</taxon>
        <taxon>Eurotiomycetes</taxon>
        <taxon>Eurotiomycetidae</taxon>
        <taxon>Eurotiales</taxon>
        <taxon>Aspergillaceae</taxon>
        <taxon>Aspergillus</taxon>
        <taxon>Aspergillus subgen. Aspergillus</taxon>
    </lineage>
</organism>
<dbReference type="OrthoDB" id="3946221at2759"/>
<feature type="compositionally biased region" description="Basic residues" evidence="1">
    <location>
        <begin position="585"/>
        <end position="605"/>
    </location>
</feature>
<feature type="compositionally biased region" description="Low complexity" evidence="1">
    <location>
        <begin position="917"/>
        <end position="936"/>
    </location>
</feature>
<feature type="region of interest" description="Disordered" evidence="1">
    <location>
        <begin position="710"/>
        <end position="991"/>
    </location>
</feature>
<feature type="compositionally biased region" description="Basic and acidic residues" evidence="1">
    <location>
        <begin position="710"/>
        <end position="725"/>
    </location>
</feature>
<reference evidence="2 3" key="1">
    <citation type="journal article" date="2016" name="BMC Genomics">
        <title>Comparative genomic and transcriptomic analyses of the Fuzhuan brick tea-fermentation fungus Aspergillus cristatus.</title>
        <authorList>
            <person name="Ge Y."/>
            <person name="Wang Y."/>
            <person name="Liu Y."/>
            <person name="Tan Y."/>
            <person name="Ren X."/>
            <person name="Zhang X."/>
            <person name="Hyde K.D."/>
            <person name="Liu Y."/>
            <person name="Liu Z."/>
        </authorList>
    </citation>
    <scope>NUCLEOTIDE SEQUENCE [LARGE SCALE GENOMIC DNA]</scope>
    <source>
        <strain evidence="2 3">GZAAS20.1005</strain>
    </source>
</reference>
<feature type="compositionally biased region" description="Basic and acidic residues" evidence="1">
    <location>
        <begin position="147"/>
        <end position="159"/>
    </location>
</feature>
<accession>A0A1E3B262</accession>
<feature type="compositionally biased region" description="Basic and acidic residues" evidence="1">
    <location>
        <begin position="490"/>
        <end position="503"/>
    </location>
</feature>
<feature type="compositionally biased region" description="Acidic residues" evidence="1">
    <location>
        <begin position="894"/>
        <end position="912"/>
    </location>
</feature>
<dbReference type="GO" id="GO:0003677">
    <property type="term" value="F:DNA binding"/>
    <property type="evidence" value="ECO:0007669"/>
    <property type="project" value="InterPro"/>
</dbReference>
<feature type="compositionally biased region" description="Low complexity" evidence="1">
    <location>
        <begin position="818"/>
        <end position="834"/>
    </location>
</feature>
<gene>
    <name evidence="2" type="ORF">SI65_09673</name>
</gene>
<feature type="compositionally biased region" description="Polar residues" evidence="1">
    <location>
        <begin position="225"/>
        <end position="234"/>
    </location>
</feature>
<dbReference type="EMBL" id="JXNT01000020">
    <property type="protein sequence ID" value="ODM14921.1"/>
    <property type="molecule type" value="Genomic_DNA"/>
</dbReference>